<gene>
    <name evidence="1" type="ORF">OG2516_06601</name>
</gene>
<comment type="caution">
    <text evidence="1">The sequence shown here is derived from an EMBL/GenBank/DDBJ whole genome shotgun (WGS) entry which is preliminary data.</text>
</comment>
<dbReference type="Gene3D" id="3.40.190.10">
    <property type="entry name" value="Periplasmic binding protein-like II"/>
    <property type="match status" value="1"/>
</dbReference>
<dbReference type="STRING" id="314256.OG2516_06601"/>
<dbReference type="SUPFAM" id="SSF53850">
    <property type="entry name" value="Periplasmic binding protein-like II"/>
    <property type="match status" value="1"/>
</dbReference>
<name>Q2CGK6_OCEGH</name>
<accession>Q2CGK6</accession>
<dbReference type="OrthoDB" id="9812255at2"/>
<keyword evidence="2" id="KW-1185">Reference proteome</keyword>
<dbReference type="Proteomes" id="UP000003635">
    <property type="component" value="Unassembled WGS sequence"/>
</dbReference>
<dbReference type="HOGENOM" id="CLU_053523_0_0_5"/>
<sequence length="399" mass="44640">MSATDLMPLAPRVNRVREPMRVLGTTVTHTAALKRAAVEDLGIDLEFISLDGTEAQRWGALHSDRFDVYDQWFHDIDLIWPTGSLQPIDAKRINRWSEIEALPRIRNRDSGAPMASGSEPSERLFVQMDGTLGDAATEWVSMLPTVHNADSFGVVGAEPGSVRNWDALLDPAWAGNVSLQTDAAIGVLDMTLALHARGDMRPKDAGDLGLEEIDALVGQVEAYRRNGHFGCLWADESDAVRAFARNERFIGSLWWPGFIKLRALGVPVELVTPTYGYRGWFGGLSLSARAAAYHLDAAYDYFNWWYAGRAGALMSRSGAYMMAQDTLRSYLTEAEWDFWYDGKPAATEIRDADGMVVFRAGERREGGSYAERMARVAIWDTVMCEHNYLVRRWEHALTR</sequence>
<proteinExistence type="predicted"/>
<protein>
    <submittedName>
        <fullName evidence="1">ABC transporter, binding protein</fullName>
    </submittedName>
</protein>
<evidence type="ECO:0000313" key="2">
    <source>
        <dbReference type="Proteomes" id="UP000003635"/>
    </source>
</evidence>
<dbReference type="AlphaFoldDB" id="Q2CGK6"/>
<dbReference type="eggNOG" id="COG0687">
    <property type="taxonomic scope" value="Bacteria"/>
</dbReference>
<organism evidence="1 2">
    <name type="scientific">Oceanicola granulosus (strain ATCC BAA-861 / DSM 15982 / KCTC 12143 / HTCC2516)</name>
    <dbReference type="NCBI Taxonomy" id="314256"/>
    <lineage>
        <taxon>Bacteria</taxon>
        <taxon>Pseudomonadati</taxon>
        <taxon>Pseudomonadota</taxon>
        <taxon>Alphaproteobacteria</taxon>
        <taxon>Rhodobacterales</taxon>
        <taxon>Roseobacteraceae</taxon>
        <taxon>Oceanicola</taxon>
    </lineage>
</organism>
<dbReference type="RefSeq" id="WP_007254846.1">
    <property type="nucleotide sequence ID" value="NZ_CH724107.1"/>
</dbReference>
<reference evidence="1 2" key="1">
    <citation type="journal article" date="2010" name="J. Bacteriol.">
        <title>Genome sequences of Oceanicola granulosus HTCC2516(T) and Oceanicola batsensis HTCC2597(TDelta).</title>
        <authorList>
            <person name="Thrash J.C."/>
            <person name="Cho J.C."/>
            <person name="Vergin K.L."/>
            <person name="Giovannoni S.J."/>
        </authorList>
    </citation>
    <scope>NUCLEOTIDE SEQUENCE [LARGE SCALE GENOMIC DNA]</scope>
    <source>
        <strain evidence="2">ATCC BAA-861 / DSM 15982 / KCTC 12143 / HTCC2516</strain>
    </source>
</reference>
<evidence type="ECO:0000313" key="1">
    <source>
        <dbReference type="EMBL" id="EAR51712.1"/>
    </source>
</evidence>
<dbReference type="EMBL" id="AAOT01000009">
    <property type="protein sequence ID" value="EAR51712.1"/>
    <property type="molecule type" value="Genomic_DNA"/>
</dbReference>